<dbReference type="InterPro" id="IPR008983">
    <property type="entry name" value="Tumour_necrosis_fac-like_dom"/>
</dbReference>
<comment type="caution">
    <text evidence="2">The sequence shown here is derived from an EMBL/GenBank/DDBJ whole genome shotgun (WGS) entry which is preliminary data.</text>
</comment>
<dbReference type="EMBL" id="JAXOVW010000073">
    <property type="protein sequence ID" value="MDZ5609591.1"/>
    <property type="molecule type" value="Genomic_DNA"/>
</dbReference>
<accession>A0ABU5K1U1</accession>
<evidence type="ECO:0000256" key="1">
    <source>
        <dbReference type="SAM" id="MobiDB-lite"/>
    </source>
</evidence>
<organism evidence="2 3">
    <name type="scientific">Bacillus bingmayongensis</name>
    <dbReference type="NCBI Taxonomy" id="1150157"/>
    <lineage>
        <taxon>Bacteria</taxon>
        <taxon>Bacillati</taxon>
        <taxon>Bacillota</taxon>
        <taxon>Bacilli</taxon>
        <taxon>Bacillales</taxon>
        <taxon>Bacillaceae</taxon>
        <taxon>Bacillus</taxon>
    </lineage>
</organism>
<gene>
    <name evidence="2" type="ORF">U2I54_21665</name>
</gene>
<keyword evidence="3" id="KW-1185">Reference proteome</keyword>
<dbReference type="Gene3D" id="2.60.120.40">
    <property type="match status" value="1"/>
</dbReference>
<evidence type="ECO:0000313" key="3">
    <source>
        <dbReference type="Proteomes" id="UP001291930"/>
    </source>
</evidence>
<feature type="compositionally biased region" description="Pro residues" evidence="1">
    <location>
        <begin position="26"/>
        <end position="37"/>
    </location>
</feature>
<protein>
    <submittedName>
        <fullName evidence="2">Exosporium leader peptide</fullName>
    </submittedName>
</protein>
<feature type="region of interest" description="Disordered" evidence="1">
    <location>
        <begin position="20"/>
        <end position="40"/>
    </location>
</feature>
<dbReference type="Proteomes" id="UP001291930">
    <property type="component" value="Unassembled WGS sequence"/>
</dbReference>
<evidence type="ECO:0000313" key="2">
    <source>
        <dbReference type="EMBL" id="MDZ5609591.1"/>
    </source>
</evidence>
<proteinExistence type="predicted"/>
<dbReference type="RefSeq" id="WP_374219018.1">
    <property type="nucleotide sequence ID" value="NZ_JAXOVW010000073.1"/>
</dbReference>
<sequence>MNNCKNNGLSAVPCPVPQTSVTPILQGPPGPPGPPGPGAIESAFRANKTTVQPITAITVETVIFEDELFDFNNEYDGSTTFVPKQEGVYQINSNIVFAPNTGDSYFVRFNMVINGVVVATDLSSNNIATTSFTLATIYGLNPGDNVNIQIFSSVGGTAAFLTGQESSSFSAARFPFTSPIP</sequence>
<name>A0ABU5K1U1_9BACI</name>
<reference evidence="3" key="1">
    <citation type="submission" date="2023-11" db="EMBL/GenBank/DDBJ databases">
        <title>Genome Sequence of Bacillus pseudomycoides stain BUPM19.</title>
        <authorList>
            <person name="Farhat A."/>
        </authorList>
    </citation>
    <scope>NUCLEOTIDE SEQUENCE [LARGE SCALE GENOMIC DNA]</scope>
    <source>
        <strain evidence="3">BUPM19</strain>
    </source>
</reference>
<dbReference type="SUPFAM" id="SSF49842">
    <property type="entry name" value="TNF-like"/>
    <property type="match status" value="1"/>
</dbReference>